<gene>
    <name evidence="9" type="ORF">GCM10009019_23830</name>
</gene>
<dbReference type="EMBL" id="BAAADU010000002">
    <property type="protein sequence ID" value="GAA0658678.1"/>
    <property type="molecule type" value="Genomic_DNA"/>
</dbReference>
<dbReference type="CDD" id="cd16936">
    <property type="entry name" value="HATPase_RsbW-like"/>
    <property type="match status" value="1"/>
</dbReference>
<dbReference type="InterPro" id="IPR005467">
    <property type="entry name" value="His_kinase_dom"/>
</dbReference>
<evidence type="ECO:0000256" key="5">
    <source>
        <dbReference type="ARBA" id="ARBA00022777"/>
    </source>
</evidence>
<dbReference type="Gene3D" id="3.30.565.10">
    <property type="entry name" value="Histidine kinase-like ATPase, C-terminal domain"/>
    <property type="match status" value="1"/>
</dbReference>
<evidence type="ECO:0000256" key="2">
    <source>
        <dbReference type="ARBA" id="ARBA00012438"/>
    </source>
</evidence>
<keyword evidence="7" id="KW-1133">Transmembrane helix</keyword>
<feature type="transmembrane region" description="Helical" evidence="7">
    <location>
        <begin position="193"/>
        <end position="215"/>
    </location>
</feature>
<feature type="transmembrane region" description="Helical" evidence="7">
    <location>
        <begin position="135"/>
        <end position="157"/>
    </location>
</feature>
<feature type="domain" description="Histidine kinase" evidence="8">
    <location>
        <begin position="341"/>
        <end position="546"/>
    </location>
</feature>
<proteinExistence type="predicted"/>
<dbReference type="PROSITE" id="PS50109">
    <property type="entry name" value="HIS_KIN"/>
    <property type="match status" value="1"/>
</dbReference>
<sequence length="549" mass="58858">MLAGGVGSLGLAWFLRRHRGQGGASWFMVTLAAQGVAALGYGMGLVVFESAWRAFTEAWFLAAFIWVGPFFLAFALEYTGRSAVLWTWAFRGLLAATAAGSALALTQPLHGWLWREFRVVETLGVAGALYEIQPAGYAAIVVCLVAVGVAVLLLVEAMLAYGPLYRRETVAVALSTVPPALGFVQWITGTGPWPALNLLVVLLVAHVAFDAYAFVGTHMFETNPVTRRAAERNALDDLDEPVLVLDAGDRVVDANARARTVFDVPPASDLPVPFTGVTGQSLDAVRDAGELSTAGAAGGVFAVSYTPLTDSRGASVGGTVILYDISDERQREQELTVLNRVLRHNLRNKMTIIRGHAQSMRAELDDERLESQADAIVSSSDGLLAVAETAHEFRRVRERDREWESVDAAATAADAREDVLADWPDARVEVAAVTDDPVVRTDRAVLGLLLSNLVENAVSHADDDPSAVVRVRDTEDGRVAVEVRDDNARISDAELAPLRAGTETPLSHGSGVGLWVVTWCADALGASLDFAYDDGNVVTVTLPDRRDAT</sequence>
<dbReference type="InterPro" id="IPR050980">
    <property type="entry name" value="2C_sensor_his_kinase"/>
</dbReference>
<evidence type="ECO:0000313" key="10">
    <source>
        <dbReference type="Proteomes" id="UP001500194"/>
    </source>
</evidence>
<feature type="transmembrane region" description="Helical" evidence="7">
    <location>
        <begin position="169"/>
        <end position="187"/>
    </location>
</feature>
<evidence type="ECO:0000256" key="4">
    <source>
        <dbReference type="ARBA" id="ARBA00022679"/>
    </source>
</evidence>
<keyword evidence="7" id="KW-0472">Membrane</keyword>
<dbReference type="Pfam" id="PF02518">
    <property type="entry name" value="HATPase_c"/>
    <property type="match status" value="1"/>
</dbReference>
<dbReference type="InterPro" id="IPR036890">
    <property type="entry name" value="HATPase_C_sf"/>
</dbReference>
<evidence type="ECO:0000256" key="7">
    <source>
        <dbReference type="SAM" id="Phobius"/>
    </source>
</evidence>
<keyword evidence="4" id="KW-0808">Transferase</keyword>
<feature type="transmembrane region" description="Helical" evidence="7">
    <location>
        <begin position="58"/>
        <end position="76"/>
    </location>
</feature>
<feature type="transmembrane region" description="Helical" evidence="7">
    <location>
        <begin position="26"/>
        <end position="46"/>
    </location>
</feature>
<dbReference type="GO" id="GO:0000155">
    <property type="term" value="F:phosphorelay sensor kinase activity"/>
    <property type="evidence" value="ECO:0007669"/>
    <property type="project" value="InterPro"/>
</dbReference>
<organism evidence="9 10">
    <name type="scientific">Salarchaeum japonicum</name>
    <dbReference type="NCBI Taxonomy" id="555573"/>
    <lineage>
        <taxon>Archaea</taxon>
        <taxon>Methanobacteriati</taxon>
        <taxon>Methanobacteriota</taxon>
        <taxon>Stenosarchaea group</taxon>
        <taxon>Halobacteria</taxon>
        <taxon>Halobacteriales</taxon>
        <taxon>Halobacteriaceae</taxon>
    </lineage>
</organism>
<protein>
    <recommendedName>
        <fullName evidence="2">histidine kinase</fullName>
        <ecNumber evidence="2">2.7.13.3</ecNumber>
    </recommendedName>
</protein>
<feature type="transmembrane region" description="Helical" evidence="7">
    <location>
        <begin position="83"/>
        <end position="105"/>
    </location>
</feature>
<dbReference type="SMART" id="SM00387">
    <property type="entry name" value="HATPase_c"/>
    <property type="match status" value="1"/>
</dbReference>
<dbReference type="Proteomes" id="UP001500194">
    <property type="component" value="Unassembled WGS sequence"/>
</dbReference>
<keyword evidence="3" id="KW-0597">Phosphoprotein</keyword>
<name>A0AAV3T3A9_9EURY</name>
<evidence type="ECO:0000256" key="6">
    <source>
        <dbReference type="ARBA" id="ARBA00023012"/>
    </source>
</evidence>
<dbReference type="PANTHER" id="PTHR44936:SF9">
    <property type="entry name" value="SENSOR PROTEIN CREC"/>
    <property type="match status" value="1"/>
</dbReference>
<evidence type="ECO:0000259" key="8">
    <source>
        <dbReference type="PROSITE" id="PS50109"/>
    </source>
</evidence>
<dbReference type="Pfam" id="PF16927">
    <property type="entry name" value="HisKA_7TM"/>
    <property type="match status" value="1"/>
</dbReference>
<reference evidence="9 10" key="1">
    <citation type="journal article" date="2019" name="Int. J. Syst. Evol. Microbiol.">
        <title>The Global Catalogue of Microorganisms (GCM) 10K type strain sequencing project: providing services to taxonomists for standard genome sequencing and annotation.</title>
        <authorList>
            <consortium name="The Broad Institute Genomics Platform"/>
            <consortium name="The Broad Institute Genome Sequencing Center for Infectious Disease"/>
            <person name="Wu L."/>
            <person name="Ma J."/>
        </authorList>
    </citation>
    <scope>NUCLEOTIDE SEQUENCE [LARGE SCALE GENOMIC DNA]</scope>
    <source>
        <strain evidence="9 10">JCM 16327</strain>
    </source>
</reference>
<dbReference type="EC" id="2.7.13.3" evidence="2"/>
<keyword evidence="10" id="KW-1185">Reference proteome</keyword>
<dbReference type="AlphaFoldDB" id="A0AAV3T3A9"/>
<dbReference type="InterPro" id="IPR031621">
    <property type="entry name" value="HisKA_7TM"/>
</dbReference>
<dbReference type="Gene3D" id="3.30.450.20">
    <property type="entry name" value="PAS domain"/>
    <property type="match status" value="1"/>
</dbReference>
<keyword evidence="6" id="KW-0902">Two-component regulatory system</keyword>
<evidence type="ECO:0000256" key="3">
    <source>
        <dbReference type="ARBA" id="ARBA00022553"/>
    </source>
</evidence>
<evidence type="ECO:0000313" key="9">
    <source>
        <dbReference type="EMBL" id="GAA0658678.1"/>
    </source>
</evidence>
<keyword evidence="7" id="KW-0812">Transmembrane</keyword>
<comment type="catalytic activity">
    <reaction evidence="1">
        <text>ATP + protein L-histidine = ADP + protein N-phospho-L-histidine.</text>
        <dbReference type="EC" id="2.7.13.3"/>
    </reaction>
</comment>
<dbReference type="PANTHER" id="PTHR44936">
    <property type="entry name" value="SENSOR PROTEIN CREC"/>
    <property type="match status" value="1"/>
</dbReference>
<comment type="caution">
    <text evidence="9">The sequence shown here is derived from an EMBL/GenBank/DDBJ whole genome shotgun (WGS) entry which is preliminary data.</text>
</comment>
<evidence type="ECO:0000256" key="1">
    <source>
        <dbReference type="ARBA" id="ARBA00000085"/>
    </source>
</evidence>
<dbReference type="SUPFAM" id="SSF55874">
    <property type="entry name" value="ATPase domain of HSP90 chaperone/DNA topoisomerase II/histidine kinase"/>
    <property type="match status" value="1"/>
</dbReference>
<accession>A0AAV3T3A9</accession>
<dbReference type="InterPro" id="IPR003594">
    <property type="entry name" value="HATPase_dom"/>
</dbReference>
<dbReference type="InterPro" id="IPR036097">
    <property type="entry name" value="HisK_dim/P_sf"/>
</dbReference>
<keyword evidence="5" id="KW-0418">Kinase</keyword>
<dbReference type="SUPFAM" id="SSF47384">
    <property type="entry name" value="Homodimeric domain of signal transducing histidine kinase"/>
    <property type="match status" value="1"/>
</dbReference>